<accession>A0ABD1RP51</accession>
<proteinExistence type="predicted"/>
<feature type="coiled-coil region" evidence="1">
    <location>
        <begin position="18"/>
        <end position="52"/>
    </location>
</feature>
<dbReference type="Proteomes" id="UP001604277">
    <property type="component" value="Unassembled WGS sequence"/>
</dbReference>
<organism evidence="2 3">
    <name type="scientific">Forsythia ovata</name>
    <dbReference type="NCBI Taxonomy" id="205694"/>
    <lineage>
        <taxon>Eukaryota</taxon>
        <taxon>Viridiplantae</taxon>
        <taxon>Streptophyta</taxon>
        <taxon>Embryophyta</taxon>
        <taxon>Tracheophyta</taxon>
        <taxon>Spermatophyta</taxon>
        <taxon>Magnoliopsida</taxon>
        <taxon>eudicotyledons</taxon>
        <taxon>Gunneridae</taxon>
        <taxon>Pentapetalae</taxon>
        <taxon>asterids</taxon>
        <taxon>lamiids</taxon>
        <taxon>Lamiales</taxon>
        <taxon>Oleaceae</taxon>
        <taxon>Forsythieae</taxon>
        <taxon>Forsythia</taxon>
    </lineage>
</organism>
<evidence type="ECO:0000313" key="2">
    <source>
        <dbReference type="EMBL" id="KAL2489946.1"/>
    </source>
</evidence>
<gene>
    <name evidence="2" type="ORF">Fot_43238</name>
</gene>
<dbReference type="EMBL" id="JBFOLJ010000012">
    <property type="protein sequence ID" value="KAL2489946.1"/>
    <property type="molecule type" value="Genomic_DNA"/>
</dbReference>
<sequence length="119" mass="14048">MEIQSTFDAQIKKHANANIKLQEQLHKRGQQIHELERKIEEKERELNAIRLDNEDAWPKEDLLREQSKELQSYRKNLFSTGMNAGNERFVETGDELEKEDFNSQGKDDTVQNYITTLQL</sequence>
<reference evidence="3" key="1">
    <citation type="submission" date="2024-07" db="EMBL/GenBank/DDBJ databases">
        <title>Two chromosome-level genome assemblies of Korean endemic species Abeliophyllum distichum and Forsythia ovata (Oleaceae).</title>
        <authorList>
            <person name="Jang H."/>
        </authorList>
    </citation>
    <scope>NUCLEOTIDE SEQUENCE [LARGE SCALE GENOMIC DNA]</scope>
</reference>
<protein>
    <submittedName>
        <fullName evidence="2">Uncharacterized protein</fullName>
    </submittedName>
</protein>
<keyword evidence="1" id="KW-0175">Coiled coil</keyword>
<dbReference type="PANTHER" id="PTHR35766">
    <property type="entry name" value="OS08G0543600 PROTEIN"/>
    <property type="match status" value="1"/>
</dbReference>
<dbReference type="AlphaFoldDB" id="A0ABD1RP51"/>
<evidence type="ECO:0000256" key="1">
    <source>
        <dbReference type="SAM" id="Coils"/>
    </source>
</evidence>
<keyword evidence="3" id="KW-1185">Reference proteome</keyword>
<evidence type="ECO:0000313" key="3">
    <source>
        <dbReference type="Proteomes" id="UP001604277"/>
    </source>
</evidence>
<comment type="caution">
    <text evidence="2">The sequence shown here is derived from an EMBL/GenBank/DDBJ whole genome shotgun (WGS) entry which is preliminary data.</text>
</comment>
<name>A0ABD1RP51_9LAMI</name>
<dbReference type="PANTHER" id="PTHR35766:SF1">
    <property type="entry name" value="OS08G0543600 PROTEIN"/>
    <property type="match status" value="1"/>
</dbReference>